<accession>A0ABS6JKE6</accession>
<evidence type="ECO:0000313" key="2">
    <source>
        <dbReference type="EMBL" id="MBU9714118.1"/>
    </source>
</evidence>
<organism evidence="2 3">
    <name type="scientific">Evansella tamaricis</name>
    <dbReference type="NCBI Taxonomy" id="2069301"/>
    <lineage>
        <taxon>Bacteria</taxon>
        <taxon>Bacillati</taxon>
        <taxon>Bacillota</taxon>
        <taxon>Bacilli</taxon>
        <taxon>Bacillales</taxon>
        <taxon>Bacillaceae</taxon>
        <taxon>Evansella</taxon>
    </lineage>
</organism>
<comment type="caution">
    <text evidence="2">The sequence shown here is derived from an EMBL/GenBank/DDBJ whole genome shotgun (WGS) entry which is preliminary data.</text>
</comment>
<feature type="region of interest" description="Disordered" evidence="1">
    <location>
        <begin position="455"/>
        <end position="495"/>
    </location>
</feature>
<gene>
    <name evidence="2" type="ORF">KS419_20490</name>
</gene>
<dbReference type="RefSeq" id="WP_217068447.1">
    <property type="nucleotide sequence ID" value="NZ_JAHQCS010000163.1"/>
</dbReference>
<protein>
    <submittedName>
        <fullName evidence="2">Uncharacterized protein</fullName>
    </submittedName>
</protein>
<dbReference type="Proteomes" id="UP000784880">
    <property type="component" value="Unassembled WGS sequence"/>
</dbReference>
<name>A0ABS6JKE6_9BACI</name>
<proteinExistence type="predicted"/>
<dbReference type="EMBL" id="JAHQCS010000163">
    <property type="protein sequence ID" value="MBU9714118.1"/>
    <property type="molecule type" value="Genomic_DNA"/>
</dbReference>
<keyword evidence="3" id="KW-1185">Reference proteome</keyword>
<feature type="compositionally biased region" description="Basic residues" evidence="1">
    <location>
        <begin position="476"/>
        <end position="495"/>
    </location>
</feature>
<reference evidence="2 3" key="1">
    <citation type="submission" date="2021-06" db="EMBL/GenBank/DDBJ databases">
        <title>Bacillus sp. RD4P76, an endophyte from a halophyte.</title>
        <authorList>
            <person name="Sun J.-Q."/>
        </authorList>
    </citation>
    <scope>NUCLEOTIDE SEQUENCE [LARGE SCALE GENOMIC DNA]</scope>
    <source>
        <strain evidence="2 3">CGMCC 1.15917</strain>
    </source>
</reference>
<sequence length="595" mass="67674">MNMYRWYFPINAEGGQPEGLNDSGVESFRGNQIESLAREIIQNSTDARKINNKPVKVLFRKFFINKNSFPNRTGLLKSLDSCREYKRTPHNAKDFFKKAINILETEKITFLQVSDFNTTGLVGVSEEASDWENLVKSIGISNKGGSSGGSFGIGKSAPFACSNLRTIFYHTYNQNHERAFQGVSRLASHFDGENETRGTGFYGLKKNTQPITNSYSIPKWYDRKDYGTDIFVAGFINDDSWEEKIIMAVLENFFVAIYEEKLIVEVGKVTINKSNLKMLIDRYIKINKNLYANEYFSAITFGERTSKDIKGLGTVLLYLQKNDEFSKKVAMVRSTGMKITHMDRFRGGIKFSGVLLIQGQELNKLLRKTEPPAHDKWEAARHEDPKLADSVIKELGRFVRESVKGMNKFHEKNKLDFKGFNKFLPDYLNEDSPLEENSIEENQNSIIPKTIKVNARRNKKKSRAEIASKGKGGNTKYRRKNTKKRKTSNGTNSRKRLNITRIKSIVVSGNKGIYDLKIGTDLGGDGWIKLNFIGEDSRSYDTNPITALDLNMNKQLPITNGRIGPVNFDNNDKKTIRVELEEKLRASLEVIVDES</sequence>
<evidence type="ECO:0000256" key="1">
    <source>
        <dbReference type="SAM" id="MobiDB-lite"/>
    </source>
</evidence>
<evidence type="ECO:0000313" key="3">
    <source>
        <dbReference type="Proteomes" id="UP000784880"/>
    </source>
</evidence>